<sequence>MASYIVLGLASLHGVRAWGVLGHATVAYVAQNFVTAEVATWAKGVLGDTSTSYLANIASWADTYRATTAGAWSAPLHFIDAEDNPPTTCNVNYARDCGATGCVVSALANYTQRVGDGRLSAANTAEALRFLVHFVGDITQPLHDEAYELGANGVTVHFNGFTDNLHSDWDTYMPEQLIGGDTLADALSWATTLTADINTGAYKSLKAGWIAGDTPTDTVTTATRWASDANALVCTVVMPNGAAALTAMTDLYPTYYDGVIGTIELQIAKGGYRLANWLNLIYTSEVVRRELVDAVEKRGDSRALVPLERSVVPESELDGHKFLPAPRELSKAKLARAAVGYGCNHQH</sequence>
<protein>
    <submittedName>
        <fullName evidence="9">S1/P1 nuclease-domain-containing protein</fullName>
    </submittedName>
</protein>
<name>A0AAD6ZI25_9AGAR</name>
<dbReference type="GO" id="GO:0046872">
    <property type="term" value="F:metal ion binding"/>
    <property type="evidence" value="ECO:0007669"/>
    <property type="project" value="UniProtKB-KW"/>
</dbReference>
<dbReference type="GO" id="GO:0016788">
    <property type="term" value="F:hydrolase activity, acting on ester bonds"/>
    <property type="evidence" value="ECO:0007669"/>
    <property type="project" value="InterPro"/>
</dbReference>
<dbReference type="GO" id="GO:0004519">
    <property type="term" value="F:endonuclease activity"/>
    <property type="evidence" value="ECO:0007669"/>
    <property type="project" value="UniProtKB-KW"/>
</dbReference>
<evidence type="ECO:0000256" key="8">
    <source>
        <dbReference type="SAM" id="SignalP"/>
    </source>
</evidence>
<dbReference type="Proteomes" id="UP001218218">
    <property type="component" value="Unassembled WGS sequence"/>
</dbReference>
<dbReference type="GO" id="GO:0006308">
    <property type="term" value="P:DNA catabolic process"/>
    <property type="evidence" value="ECO:0007669"/>
    <property type="project" value="InterPro"/>
</dbReference>
<comment type="similarity">
    <text evidence="1">Belongs to the nuclease type I family.</text>
</comment>
<evidence type="ECO:0000256" key="4">
    <source>
        <dbReference type="ARBA" id="ARBA00022759"/>
    </source>
</evidence>
<evidence type="ECO:0000256" key="6">
    <source>
        <dbReference type="ARBA" id="ARBA00023157"/>
    </source>
</evidence>
<keyword evidence="2" id="KW-0540">Nuclease</keyword>
<comment type="caution">
    <text evidence="9">The sequence shown here is derived from an EMBL/GenBank/DDBJ whole genome shotgun (WGS) entry which is preliminary data.</text>
</comment>
<evidence type="ECO:0000256" key="1">
    <source>
        <dbReference type="ARBA" id="ARBA00009547"/>
    </source>
</evidence>
<dbReference type="Gene3D" id="1.10.575.10">
    <property type="entry name" value="P1 Nuclease"/>
    <property type="match status" value="1"/>
</dbReference>
<proteinExistence type="inferred from homology"/>
<keyword evidence="8" id="KW-0732">Signal</keyword>
<evidence type="ECO:0000256" key="3">
    <source>
        <dbReference type="ARBA" id="ARBA00022723"/>
    </source>
</evidence>
<keyword evidence="10" id="KW-1185">Reference proteome</keyword>
<dbReference type="PANTHER" id="PTHR33146:SF26">
    <property type="entry name" value="ENDONUCLEASE 4"/>
    <property type="match status" value="1"/>
</dbReference>
<dbReference type="SUPFAM" id="SSF48537">
    <property type="entry name" value="Phospholipase C/P1 nuclease"/>
    <property type="match status" value="1"/>
</dbReference>
<evidence type="ECO:0000313" key="9">
    <source>
        <dbReference type="EMBL" id="KAJ7321993.1"/>
    </source>
</evidence>
<dbReference type="GO" id="GO:0003676">
    <property type="term" value="F:nucleic acid binding"/>
    <property type="evidence" value="ECO:0007669"/>
    <property type="project" value="InterPro"/>
</dbReference>
<keyword evidence="7" id="KW-0325">Glycoprotein</keyword>
<dbReference type="EMBL" id="JARIHO010000049">
    <property type="protein sequence ID" value="KAJ7321993.1"/>
    <property type="molecule type" value="Genomic_DNA"/>
</dbReference>
<feature type="signal peptide" evidence="8">
    <location>
        <begin position="1"/>
        <end position="17"/>
    </location>
</feature>
<evidence type="ECO:0000256" key="2">
    <source>
        <dbReference type="ARBA" id="ARBA00022722"/>
    </source>
</evidence>
<dbReference type="Pfam" id="PF02265">
    <property type="entry name" value="S1-P1_nuclease"/>
    <property type="match status" value="1"/>
</dbReference>
<dbReference type="InterPro" id="IPR008947">
    <property type="entry name" value="PLipase_C/P1_nuclease_dom_sf"/>
</dbReference>
<evidence type="ECO:0000256" key="5">
    <source>
        <dbReference type="ARBA" id="ARBA00022801"/>
    </source>
</evidence>
<dbReference type="AlphaFoldDB" id="A0AAD6ZI25"/>
<organism evidence="9 10">
    <name type="scientific">Mycena albidolilacea</name>
    <dbReference type="NCBI Taxonomy" id="1033008"/>
    <lineage>
        <taxon>Eukaryota</taxon>
        <taxon>Fungi</taxon>
        <taxon>Dikarya</taxon>
        <taxon>Basidiomycota</taxon>
        <taxon>Agaricomycotina</taxon>
        <taxon>Agaricomycetes</taxon>
        <taxon>Agaricomycetidae</taxon>
        <taxon>Agaricales</taxon>
        <taxon>Marasmiineae</taxon>
        <taxon>Mycenaceae</taxon>
        <taxon>Mycena</taxon>
    </lineage>
</organism>
<evidence type="ECO:0000256" key="7">
    <source>
        <dbReference type="ARBA" id="ARBA00023180"/>
    </source>
</evidence>
<evidence type="ECO:0000313" key="10">
    <source>
        <dbReference type="Proteomes" id="UP001218218"/>
    </source>
</evidence>
<keyword evidence="4" id="KW-0255">Endonuclease</keyword>
<dbReference type="PANTHER" id="PTHR33146">
    <property type="entry name" value="ENDONUCLEASE 4"/>
    <property type="match status" value="1"/>
</dbReference>
<gene>
    <name evidence="9" type="ORF">DFH08DRAFT_889054</name>
</gene>
<accession>A0AAD6ZI25</accession>
<dbReference type="InterPro" id="IPR003154">
    <property type="entry name" value="S1/P1nuclease"/>
</dbReference>
<feature type="chain" id="PRO_5041984303" evidence="8">
    <location>
        <begin position="18"/>
        <end position="347"/>
    </location>
</feature>
<dbReference type="CDD" id="cd11010">
    <property type="entry name" value="S1-P1_nuclease"/>
    <property type="match status" value="1"/>
</dbReference>
<keyword evidence="3" id="KW-0479">Metal-binding</keyword>
<keyword evidence="6" id="KW-1015">Disulfide bond</keyword>
<reference evidence="9" key="1">
    <citation type="submission" date="2023-03" db="EMBL/GenBank/DDBJ databases">
        <title>Massive genome expansion in bonnet fungi (Mycena s.s.) driven by repeated elements and novel gene families across ecological guilds.</title>
        <authorList>
            <consortium name="Lawrence Berkeley National Laboratory"/>
            <person name="Harder C.B."/>
            <person name="Miyauchi S."/>
            <person name="Viragh M."/>
            <person name="Kuo A."/>
            <person name="Thoen E."/>
            <person name="Andreopoulos B."/>
            <person name="Lu D."/>
            <person name="Skrede I."/>
            <person name="Drula E."/>
            <person name="Henrissat B."/>
            <person name="Morin E."/>
            <person name="Kohler A."/>
            <person name="Barry K."/>
            <person name="LaButti K."/>
            <person name="Morin E."/>
            <person name="Salamov A."/>
            <person name="Lipzen A."/>
            <person name="Mereny Z."/>
            <person name="Hegedus B."/>
            <person name="Baldrian P."/>
            <person name="Stursova M."/>
            <person name="Weitz H."/>
            <person name="Taylor A."/>
            <person name="Grigoriev I.V."/>
            <person name="Nagy L.G."/>
            <person name="Martin F."/>
            <person name="Kauserud H."/>
        </authorList>
    </citation>
    <scope>NUCLEOTIDE SEQUENCE</scope>
    <source>
        <strain evidence="9">CBHHK002</strain>
    </source>
</reference>
<keyword evidence="5" id="KW-0378">Hydrolase</keyword>